<keyword evidence="1" id="KW-0472">Membrane</keyword>
<sequence>MAQRFRSRPSPTWRQGSRRLRIFRRSWGLRALIAACLLVMGAFVLDMKLRPVVTTAAGALAHRVGAQALGEALTEEISSFPEDDKLVETSIQKENGGLTVTRLNLPLLTTLQGQATARAQLHLQALSKQTIRLPVMHVLSGSLLSRSTLTIPVKISILGTAHSNIETEVETKGVNQVVHIVYLHLTADVMVLTPFVSSPTVIETRAPIAYLVMNGPVPNAYYGTGNTDRSYPPSSAGKAKP</sequence>
<reference evidence="2" key="1">
    <citation type="submission" date="2022-08" db="EMBL/GenBank/DDBJ databases">
        <title>Alicyclobacillus fastidiosus DSM 17978, complete genome.</title>
        <authorList>
            <person name="Wang Q."/>
            <person name="Cai R."/>
            <person name="Wang Z."/>
        </authorList>
    </citation>
    <scope>NUCLEOTIDE SEQUENCE</scope>
    <source>
        <strain evidence="2">DSM 17978</strain>
    </source>
</reference>
<protein>
    <recommendedName>
        <fullName evidence="4">Sporulation protein YunB</fullName>
    </recommendedName>
</protein>
<proteinExistence type="predicted"/>
<dbReference type="EMBL" id="CP104067">
    <property type="protein sequence ID" value="WAH43626.1"/>
    <property type="molecule type" value="Genomic_DNA"/>
</dbReference>
<dbReference type="InterPro" id="IPR014197">
    <property type="entry name" value="Sporulation_prot_YunB"/>
</dbReference>
<keyword evidence="3" id="KW-1185">Reference proteome</keyword>
<keyword evidence="1" id="KW-0812">Transmembrane</keyword>
<name>A0ABY6ZN67_9BACL</name>
<gene>
    <name evidence="2" type="ORF">NZD89_09710</name>
</gene>
<evidence type="ECO:0000256" key="1">
    <source>
        <dbReference type="SAM" id="Phobius"/>
    </source>
</evidence>
<accession>A0ABY6ZN67</accession>
<evidence type="ECO:0008006" key="4">
    <source>
        <dbReference type="Google" id="ProtNLM"/>
    </source>
</evidence>
<dbReference type="Proteomes" id="UP001164761">
    <property type="component" value="Chromosome"/>
</dbReference>
<evidence type="ECO:0000313" key="2">
    <source>
        <dbReference type="EMBL" id="WAH43626.1"/>
    </source>
</evidence>
<feature type="transmembrane region" description="Helical" evidence="1">
    <location>
        <begin position="27"/>
        <end position="45"/>
    </location>
</feature>
<keyword evidence="1" id="KW-1133">Transmembrane helix</keyword>
<organism evidence="2 3">
    <name type="scientific">Alicyclobacillus fastidiosus</name>
    <dbReference type="NCBI Taxonomy" id="392011"/>
    <lineage>
        <taxon>Bacteria</taxon>
        <taxon>Bacillati</taxon>
        <taxon>Bacillota</taxon>
        <taxon>Bacilli</taxon>
        <taxon>Bacillales</taxon>
        <taxon>Alicyclobacillaceae</taxon>
        <taxon>Alicyclobacillus</taxon>
    </lineage>
</organism>
<dbReference type="RefSeq" id="WP_268007505.1">
    <property type="nucleotide sequence ID" value="NZ_BSUT01000001.1"/>
</dbReference>
<dbReference type="Pfam" id="PF09560">
    <property type="entry name" value="Spore_YunB"/>
    <property type="match status" value="1"/>
</dbReference>
<evidence type="ECO:0000313" key="3">
    <source>
        <dbReference type="Proteomes" id="UP001164761"/>
    </source>
</evidence>